<name>A0A0S4TJH3_CRYHO</name>
<keyword evidence="4" id="KW-0677">Repeat</keyword>
<dbReference type="InterPro" id="IPR011990">
    <property type="entry name" value="TPR-like_helical_dom_sf"/>
</dbReference>
<accession>A0A0S4TJH3</accession>
<dbReference type="Gene3D" id="1.25.40.10">
    <property type="entry name" value="Tetratricopeptide repeat domain"/>
    <property type="match status" value="3"/>
</dbReference>
<dbReference type="GO" id="GO:0000245">
    <property type="term" value="P:spliceosomal complex assembly"/>
    <property type="evidence" value="ECO:0007669"/>
    <property type="project" value="TreeGrafter"/>
</dbReference>
<dbReference type="InterPro" id="IPR045075">
    <property type="entry name" value="Syf1-like"/>
</dbReference>
<comment type="subcellular location">
    <subcellularLocation>
        <location evidence="1">Nucleus</location>
    </subcellularLocation>
</comment>
<evidence type="ECO:0000256" key="4">
    <source>
        <dbReference type="ARBA" id="ARBA00022737"/>
    </source>
</evidence>
<evidence type="ECO:0000256" key="2">
    <source>
        <dbReference type="ARBA" id="ARBA00008644"/>
    </source>
</evidence>
<gene>
    <name evidence="7" type="ORF">CHUDEA7_3690</name>
</gene>
<dbReference type="PANTHER" id="PTHR11246">
    <property type="entry name" value="PRE-MRNA SPLICING FACTOR"/>
    <property type="match status" value="1"/>
</dbReference>
<evidence type="ECO:0008006" key="8">
    <source>
        <dbReference type="Google" id="ProtNLM"/>
    </source>
</evidence>
<dbReference type="GO" id="GO:0071011">
    <property type="term" value="C:precatalytic spliceosome"/>
    <property type="evidence" value="ECO:0007669"/>
    <property type="project" value="TreeGrafter"/>
</dbReference>
<keyword evidence="6" id="KW-0539">Nucleus</keyword>
<dbReference type="VEuPathDB" id="CryptoDB:Chro.70412"/>
<evidence type="ECO:0000256" key="5">
    <source>
        <dbReference type="ARBA" id="ARBA00023187"/>
    </source>
</evidence>
<dbReference type="GO" id="GO:0071007">
    <property type="term" value="C:U2-type catalytic step 2 spliceosome"/>
    <property type="evidence" value="ECO:0007669"/>
    <property type="project" value="TreeGrafter"/>
</dbReference>
<dbReference type="InterPro" id="IPR003107">
    <property type="entry name" value="HAT"/>
</dbReference>
<dbReference type="GO" id="GO:0071014">
    <property type="term" value="C:post-mRNA release spliceosomal complex"/>
    <property type="evidence" value="ECO:0007669"/>
    <property type="project" value="TreeGrafter"/>
</dbReference>
<dbReference type="SUPFAM" id="SSF48452">
    <property type="entry name" value="TPR-like"/>
    <property type="match status" value="2"/>
</dbReference>
<evidence type="ECO:0000256" key="1">
    <source>
        <dbReference type="ARBA" id="ARBA00004123"/>
    </source>
</evidence>
<dbReference type="PANTHER" id="PTHR11246:SF3">
    <property type="entry name" value="CROOKED NECK-LIKE PROTEIN 1"/>
    <property type="match status" value="1"/>
</dbReference>
<evidence type="ECO:0000256" key="6">
    <source>
        <dbReference type="ARBA" id="ARBA00023242"/>
    </source>
</evidence>
<dbReference type="VEuPathDB" id="CryptoDB:CHUDEA7_3690"/>
<dbReference type="GO" id="GO:0000974">
    <property type="term" value="C:Prp19 complex"/>
    <property type="evidence" value="ECO:0007669"/>
    <property type="project" value="TreeGrafter"/>
</dbReference>
<keyword evidence="5" id="KW-0508">mRNA splicing</keyword>
<protein>
    <recommendedName>
        <fullName evidence="8">Suppressor of forked domain-containing protein</fullName>
    </recommendedName>
</protein>
<dbReference type="Pfam" id="PF23241">
    <property type="entry name" value="HAT_PRP39_C"/>
    <property type="match status" value="1"/>
</dbReference>
<dbReference type="EMBL" id="LN877953">
    <property type="protein sequence ID" value="CUV07356.1"/>
    <property type="molecule type" value="Genomic_DNA"/>
</dbReference>
<evidence type="ECO:0000313" key="7">
    <source>
        <dbReference type="EMBL" id="CUV07356.1"/>
    </source>
</evidence>
<dbReference type="InterPro" id="IPR059164">
    <property type="entry name" value="HAT_PRP39_C"/>
</dbReference>
<dbReference type="SMART" id="SM00386">
    <property type="entry name" value="HAT"/>
    <property type="match status" value="9"/>
</dbReference>
<sequence length="736" mass="87919">MKEIDQNVKNYVSTYHKTSGFSRIANEQESNIKNKSFAPIQITVEQILKESYSGSANSVGGNNSLSRLHESFDFRGIDELEDYRIRKRKEFEDSIRRKRWKISLYLSYAKWESLQNNIKNSRSIFERGILINYENVRIWREYIKLEITNGNINNARNLFERVTHLLPRIDEFWIKYIQMELILKNYINVRHIYRKWIDWKPDPSIYIQYSKFEEECGEIKSARGVMKDLIISYPDESNFIEYIKFEQRHKNLFSAEQIINILSETLIDINGNRITDLFFSSISDIFVEEKKIEEAIKLCNEGIKILTNEHCIKNLKDKLFQLFKMRIYEKPDENIEWIKHKLQNYRDKLLHNPQDFDILFDYIIFITQYLELDSVLQEYENLVFNHNISDVVSWEKYLHSYLLLIYFFEINQDVNSPNIHKLYNSFIQSIKNNQISEINIAELETKQSESNITNDEKNNIFAKVFIYFSNHQLRIGDLNKARKILGIGLGRVPCTNLFDHYIDIEFKLGNFDRCRVLFTKYIEYDPVSTNSWIKYMQFEYNLCEIKRVISIAESAISMPELDSPEIIWQYYIELMINEKNIEFADSIYKRLLEKTQHIQVVINYSTFIISKLHDNKLNREFILGILNKYKERQLDYQRSILLKYWLSLEEKLASKNIDPESNIWIEIVNRLLPRTILDVNSKKKTYVFKEENYDFAHLISVNKDDEAQTLQTNNNDKVPSSLIDAAKEWKKAKILD</sequence>
<organism evidence="7">
    <name type="scientific">Cryptosporidium hominis</name>
    <dbReference type="NCBI Taxonomy" id="237895"/>
    <lineage>
        <taxon>Eukaryota</taxon>
        <taxon>Sar</taxon>
        <taxon>Alveolata</taxon>
        <taxon>Apicomplexa</taxon>
        <taxon>Conoidasida</taxon>
        <taxon>Coccidia</taxon>
        <taxon>Eucoccidiorida</taxon>
        <taxon>Eimeriorina</taxon>
        <taxon>Cryptosporidiidae</taxon>
        <taxon>Cryptosporidium</taxon>
    </lineage>
</organism>
<evidence type="ECO:0000256" key="3">
    <source>
        <dbReference type="ARBA" id="ARBA00022664"/>
    </source>
</evidence>
<keyword evidence="3" id="KW-0507">mRNA processing</keyword>
<dbReference type="VEuPathDB" id="CryptoDB:GY17_00003088"/>
<dbReference type="VEuPathDB" id="CryptoDB:ChTU502y2012_407g1805"/>
<dbReference type="Proteomes" id="UP000199752">
    <property type="component" value="Chromosome 7"/>
</dbReference>
<dbReference type="AlphaFoldDB" id="A0A0S4TJH3"/>
<dbReference type="OrthoDB" id="541719at2759"/>
<proteinExistence type="inferred from homology"/>
<comment type="similarity">
    <text evidence="2">Belongs to the crooked-neck family.</text>
</comment>
<dbReference type="Pfam" id="PF23240">
    <property type="entry name" value="HAT_PRP39_N"/>
    <property type="match status" value="1"/>
</dbReference>
<reference evidence="7" key="1">
    <citation type="submission" date="2015-08" db="EMBL/GenBank/DDBJ databases">
        <authorList>
            <person name="Babu N.S."/>
            <person name="Beckwith C.J."/>
            <person name="Beseler K.G."/>
            <person name="Brison A."/>
            <person name="Carone J.V."/>
            <person name="Caskin T.P."/>
            <person name="Diamond M."/>
            <person name="Durham M.E."/>
            <person name="Foxe J.M."/>
            <person name="Go M."/>
            <person name="Henderson B.A."/>
            <person name="Jones I.B."/>
            <person name="McGettigan J.A."/>
            <person name="Micheletti S.J."/>
            <person name="Nasrallah M.E."/>
            <person name="Ortiz D."/>
            <person name="Piller C.R."/>
            <person name="Privatt S.R."/>
            <person name="Schneider S.L."/>
            <person name="Sharp S."/>
            <person name="Smith T.C."/>
            <person name="Stanton J.D."/>
            <person name="Ullery H.E."/>
            <person name="Wilson R.J."/>
            <person name="Serrano M.G."/>
            <person name="Buck G."/>
            <person name="Lee V."/>
            <person name="Wang Y."/>
            <person name="Carvalho R."/>
            <person name="Voegtly L."/>
            <person name="Shi R."/>
            <person name="Duckworth R."/>
            <person name="Johnson A."/>
            <person name="Loviza R."/>
            <person name="Walstead R."/>
            <person name="Shah Z."/>
            <person name="Kiflezghi M."/>
            <person name="Wade K."/>
            <person name="Ball S.L."/>
            <person name="Bradley K.W."/>
            <person name="Asai D.J."/>
            <person name="Bowman C.A."/>
            <person name="Russell D.A."/>
            <person name="Pope W.H."/>
            <person name="Jacobs-Sera D."/>
            <person name="Hendrix R.W."/>
            <person name="Hatfull G.F."/>
        </authorList>
    </citation>
    <scope>NUCLEOTIDE SEQUENCE [LARGE SCALE GENOMIC DNA]</scope>
</reference>